<comment type="subcellular location">
    <subcellularLocation>
        <location evidence="1">Nucleus</location>
    </subcellularLocation>
</comment>
<comment type="similarity">
    <text evidence="2 5">Belongs to the HSF family.</text>
</comment>
<dbReference type="Gene3D" id="1.10.10.10">
    <property type="entry name" value="Winged helix-like DNA-binding domain superfamily/Winged helix DNA-binding domain"/>
    <property type="match status" value="1"/>
</dbReference>
<feature type="compositionally biased region" description="Pro residues" evidence="6">
    <location>
        <begin position="175"/>
        <end position="188"/>
    </location>
</feature>
<dbReference type="InterPro" id="IPR036388">
    <property type="entry name" value="WH-like_DNA-bd_sf"/>
</dbReference>
<evidence type="ECO:0000256" key="6">
    <source>
        <dbReference type="SAM" id="MobiDB-lite"/>
    </source>
</evidence>
<proteinExistence type="inferred from homology"/>
<dbReference type="GO" id="GO:0043565">
    <property type="term" value="F:sequence-specific DNA binding"/>
    <property type="evidence" value="ECO:0007669"/>
    <property type="project" value="InterPro"/>
</dbReference>
<dbReference type="SUPFAM" id="SSF46785">
    <property type="entry name" value="Winged helix' DNA-binding domain"/>
    <property type="match status" value="1"/>
</dbReference>
<dbReference type="PANTHER" id="PTHR10015:SF336">
    <property type="entry name" value="HEAT SHOCK TRANSCRIPTION FACTOR, Y-LINKED"/>
    <property type="match status" value="1"/>
</dbReference>
<dbReference type="Pfam" id="PF00447">
    <property type="entry name" value="HSF_DNA-bind"/>
    <property type="match status" value="1"/>
</dbReference>
<accession>A0A3B3BRR7</accession>
<reference evidence="8" key="2">
    <citation type="submission" date="2025-09" db="UniProtKB">
        <authorList>
            <consortium name="Ensembl"/>
        </authorList>
    </citation>
    <scope>IDENTIFICATION</scope>
</reference>
<keyword evidence="3" id="KW-0238">DNA-binding</keyword>
<dbReference type="GeneTree" id="ENSGT00510000048674"/>
<feature type="region of interest" description="Disordered" evidence="6">
    <location>
        <begin position="169"/>
        <end position="201"/>
    </location>
</feature>
<name>A0A3B3BRR7_ORYME</name>
<evidence type="ECO:0000256" key="3">
    <source>
        <dbReference type="ARBA" id="ARBA00023125"/>
    </source>
</evidence>
<evidence type="ECO:0000259" key="7">
    <source>
        <dbReference type="SMART" id="SM00415"/>
    </source>
</evidence>
<dbReference type="InterPro" id="IPR036390">
    <property type="entry name" value="WH_DNA-bd_sf"/>
</dbReference>
<dbReference type="GO" id="GO:0005634">
    <property type="term" value="C:nucleus"/>
    <property type="evidence" value="ECO:0007669"/>
    <property type="project" value="UniProtKB-SubCell"/>
</dbReference>
<dbReference type="PANTHER" id="PTHR10015">
    <property type="entry name" value="HEAT SHOCK TRANSCRIPTION FACTOR"/>
    <property type="match status" value="1"/>
</dbReference>
<evidence type="ECO:0000256" key="5">
    <source>
        <dbReference type="RuleBase" id="RU004020"/>
    </source>
</evidence>
<dbReference type="GO" id="GO:0003700">
    <property type="term" value="F:DNA-binding transcription factor activity"/>
    <property type="evidence" value="ECO:0007669"/>
    <property type="project" value="InterPro"/>
</dbReference>
<keyword evidence="4" id="KW-0539">Nucleus</keyword>
<dbReference type="Ensembl" id="ENSOMET00000003217.1">
    <property type="protein sequence ID" value="ENSOMEP00000007974.1"/>
    <property type="gene ID" value="ENSOMEG00000009114.1"/>
</dbReference>
<organism evidence="8 9">
    <name type="scientific">Oryzias melastigma</name>
    <name type="common">Marine medaka</name>
    <dbReference type="NCBI Taxonomy" id="30732"/>
    <lineage>
        <taxon>Eukaryota</taxon>
        <taxon>Metazoa</taxon>
        <taxon>Chordata</taxon>
        <taxon>Craniata</taxon>
        <taxon>Vertebrata</taxon>
        <taxon>Euteleostomi</taxon>
        <taxon>Actinopterygii</taxon>
        <taxon>Neopterygii</taxon>
        <taxon>Teleostei</taxon>
        <taxon>Neoteleostei</taxon>
        <taxon>Acanthomorphata</taxon>
        <taxon>Ovalentaria</taxon>
        <taxon>Atherinomorphae</taxon>
        <taxon>Beloniformes</taxon>
        <taxon>Adrianichthyidae</taxon>
        <taxon>Oryziinae</taxon>
        <taxon>Oryzias</taxon>
    </lineage>
</organism>
<sequence length="403" mass="44370">MAEHGPLPDSINPNYFPAKLWSLVNDPANEAIRWDSSGRLVIINQPLLESQVLAPGAAGAAGAYAFKTSNFSSFVRQLNLYGFKKVDAMNQDRLESVSCHYFCNENFQRNRPELVASLRRFTVGNKAKLQARLDLKTRPPSRSEVQGGGQLVSKESLSLLRSAQQLLTFSHLSNPTPPRPNSGTPMPPKTMKRVHYGAFSSPGDAAGPFKTPYAGVPSPGEHLHHHQGFLTPANHTGSRFYQPGYYRPVCHSCHPNLTTSQILGLQTGFNPPKNNYQAGFPVNKSNSKGLQEKENQDMKIYDANLDKVFQIADEVMQSFSSPRLVPVKTSVVVAAPSSTSCGAVQHKNTQTAVFAVNASSSSVVFKQEEASAPSGLQQAPRNEGFFQVRIFMLILLRHQREMY</sequence>
<dbReference type="STRING" id="30732.ENSOMEP00000007974"/>
<dbReference type="OMA" id="CINPNNF"/>
<feature type="domain" description="HSF-type DNA-binding" evidence="7">
    <location>
        <begin position="12"/>
        <end position="121"/>
    </location>
</feature>
<dbReference type="SMART" id="SM00415">
    <property type="entry name" value="HSF"/>
    <property type="match status" value="1"/>
</dbReference>
<evidence type="ECO:0000256" key="4">
    <source>
        <dbReference type="ARBA" id="ARBA00023242"/>
    </source>
</evidence>
<dbReference type="Proteomes" id="UP000261560">
    <property type="component" value="Unplaced"/>
</dbReference>
<evidence type="ECO:0000256" key="2">
    <source>
        <dbReference type="ARBA" id="ARBA00006403"/>
    </source>
</evidence>
<dbReference type="InterPro" id="IPR000232">
    <property type="entry name" value="HSF_DNA-bd"/>
</dbReference>
<dbReference type="PaxDb" id="30732-ENSOMEP00000007974"/>
<evidence type="ECO:0000256" key="1">
    <source>
        <dbReference type="ARBA" id="ARBA00004123"/>
    </source>
</evidence>
<evidence type="ECO:0000313" key="8">
    <source>
        <dbReference type="Ensembl" id="ENSOMEP00000007974.1"/>
    </source>
</evidence>
<dbReference type="AlphaFoldDB" id="A0A3B3BRR7"/>
<keyword evidence="9" id="KW-1185">Reference proteome</keyword>
<evidence type="ECO:0000313" key="9">
    <source>
        <dbReference type="Proteomes" id="UP000261560"/>
    </source>
</evidence>
<protein>
    <recommendedName>
        <fullName evidence="7">HSF-type DNA-binding domain-containing protein</fullName>
    </recommendedName>
</protein>
<reference evidence="8" key="1">
    <citation type="submission" date="2025-08" db="UniProtKB">
        <authorList>
            <consortium name="Ensembl"/>
        </authorList>
    </citation>
    <scope>IDENTIFICATION</scope>
</reference>